<keyword evidence="3" id="KW-1185">Reference proteome</keyword>
<dbReference type="PANTHER" id="PTHR33356:SF17">
    <property type="entry name" value="TPX2 CENTRAL DOMAIN-CONTAINING PROTEIN"/>
    <property type="match status" value="1"/>
</dbReference>
<feature type="compositionally biased region" description="Pro residues" evidence="1">
    <location>
        <begin position="202"/>
        <end position="212"/>
    </location>
</feature>
<name>A0AAW1H347_SAPOF</name>
<dbReference type="EMBL" id="JBDFQZ010000013">
    <property type="protein sequence ID" value="KAK9669859.1"/>
    <property type="molecule type" value="Genomic_DNA"/>
</dbReference>
<feature type="region of interest" description="Disordered" evidence="1">
    <location>
        <begin position="71"/>
        <end position="94"/>
    </location>
</feature>
<feature type="region of interest" description="Disordered" evidence="1">
    <location>
        <begin position="263"/>
        <end position="310"/>
    </location>
</feature>
<comment type="caution">
    <text evidence="2">The sequence shown here is derived from an EMBL/GenBank/DDBJ whole genome shotgun (WGS) entry which is preliminary data.</text>
</comment>
<dbReference type="PANTHER" id="PTHR33356">
    <property type="entry name" value="TIP41-LIKE PROTEIN"/>
    <property type="match status" value="1"/>
</dbReference>
<feature type="compositionally biased region" description="Polar residues" evidence="1">
    <location>
        <begin position="275"/>
        <end position="285"/>
    </location>
</feature>
<evidence type="ECO:0000256" key="1">
    <source>
        <dbReference type="SAM" id="MobiDB-lite"/>
    </source>
</evidence>
<gene>
    <name evidence="2" type="ORF">RND81_13G159500</name>
</gene>
<feature type="region of interest" description="Disordered" evidence="1">
    <location>
        <begin position="124"/>
        <end position="244"/>
    </location>
</feature>
<evidence type="ECO:0000313" key="3">
    <source>
        <dbReference type="Proteomes" id="UP001443914"/>
    </source>
</evidence>
<feature type="compositionally biased region" description="Polar residues" evidence="1">
    <location>
        <begin position="124"/>
        <end position="135"/>
    </location>
</feature>
<dbReference type="Proteomes" id="UP001443914">
    <property type="component" value="Unassembled WGS sequence"/>
</dbReference>
<reference evidence="2" key="1">
    <citation type="submission" date="2024-03" db="EMBL/GenBank/DDBJ databases">
        <title>WGS assembly of Saponaria officinalis var. Norfolk2.</title>
        <authorList>
            <person name="Jenkins J."/>
            <person name="Shu S."/>
            <person name="Grimwood J."/>
            <person name="Barry K."/>
            <person name="Goodstein D."/>
            <person name="Schmutz J."/>
            <person name="Leebens-Mack J."/>
            <person name="Osbourn A."/>
        </authorList>
    </citation>
    <scope>NUCLEOTIDE SEQUENCE [LARGE SCALE GENOMIC DNA]</scope>
    <source>
        <strain evidence="2">JIC</strain>
    </source>
</reference>
<feature type="compositionally biased region" description="Low complexity" evidence="1">
    <location>
        <begin position="213"/>
        <end position="238"/>
    </location>
</feature>
<organism evidence="2 3">
    <name type="scientific">Saponaria officinalis</name>
    <name type="common">Common soapwort</name>
    <name type="synonym">Lychnis saponaria</name>
    <dbReference type="NCBI Taxonomy" id="3572"/>
    <lineage>
        <taxon>Eukaryota</taxon>
        <taxon>Viridiplantae</taxon>
        <taxon>Streptophyta</taxon>
        <taxon>Embryophyta</taxon>
        <taxon>Tracheophyta</taxon>
        <taxon>Spermatophyta</taxon>
        <taxon>Magnoliopsida</taxon>
        <taxon>eudicotyledons</taxon>
        <taxon>Gunneridae</taxon>
        <taxon>Pentapetalae</taxon>
        <taxon>Caryophyllales</taxon>
        <taxon>Caryophyllaceae</taxon>
        <taxon>Caryophylleae</taxon>
        <taxon>Saponaria</taxon>
    </lineage>
</organism>
<proteinExistence type="predicted"/>
<feature type="compositionally biased region" description="Low complexity" evidence="1">
    <location>
        <begin position="178"/>
        <end position="199"/>
    </location>
</feature>
<feature type="compositionally biased region" description="Pro residues" evidence="1">
    <location>
        <begin position="142"/>
        <end position="153"/>
    </location>
</feature>
<accession>A0AAW1H347</accession>
<evidence type="ECO:0000313" key="2">
    <source>
        <dbReference type="EMBL" id="KAK9669859.1"/>
    </source>
</evidence>
<sequence>MADDLADGEFWLPSQFLTDDDILMDFKSDASGSGFGFGSDIGSLTTETETSSDDDDHLLVLPRKVIGSPQSTLCGWDHGSPTGPVSPEKEPLKAEVEDKNATLDLLNKAAGEVAKMKLRTEKSTGTGFFDCSNSAKGLFSPSQPPPPPPPVYPPHFYAHPHFRRFPPHLMWIPPPQQPQVQNRVTKNTTNNKNGGNNNRPLGLPPSAWPPLPGQAQAQQQTPPKTQAQAQSPQPQAQPMMRMYVGPQNVSVGTGVFLPRRVTAAAAAEPKKKSDGNATKSKNNKASQRRNSRPAKVNDEIEIQLPSEWVY</sequence>
<dbReference type="AlphaFoldDB" id="A0AAW1H347"/>
<protein>
    <submittedName>
        <fullName evidence="2">Uncharacterized protein</fullName>
    </submittedName>
</protein>